<dbReference type="InterPro" id="IPR036390">
    <property type="entry name" value="WH_DNA-bd_sf"/>
</dbReference>
<dbReference type="InterPro" id="IPR036388">
    <property type="entry name" value="WH-like_DNA-bd_sf"/>
</dbReference>
<dbReference type="Gene3D" id="1.10.10.10">
    <property type="entry name" value="Winged helix-like DNA-binding domain superfamily/Winged helix DNA-binding domain"/>
    <property type="match status" value="1"/>
</dbReference>
<comment type="caution">
    <text evidence="3">The sequence shown here is derived from an EMBL/GenBank/DDBJ whole genome shotgun (WGS) entry which is preliminary data.</text>
</comment>
<dbReference type="SUPFAM" id="SSF46785">
    <property type="entry name" value="Winged helix' DNA-binding domain"/>
    <property type="match status" value="1"/>
</dbReference>
<evidence type="ECO:0000313" key="3">
    <source>
        <dbReference type="EMBL" id="MEQ4482865.1"/>
    </source>
</evidence>
<reference evidence="3 4" key="1">
    <citation type="journal article" date="2023" name="Genome Announc.">
        <title>Pan-Genome Analyses of the Genus Cohnella and Proposal of the Novel Species Cohnella silvisoli sp. nov., Isolated from Forest Soil.</title>
        <authorList>
            <person name="Wang C."/>
            <person name="Mao L."/>
            <person name="Bao G."/>
            <person name="Zhu H."/>
        </authorList>
    </citation>
    <scope>NUCLEOTIDE SEQUENCE [LARGE SCALE GENOMIC DNA]</scope>
    <source>
        <strain evidence="3 4">NL03-T5-1</strain>
    </source>
</reference>
<dbReference type="InterPro" id="IPR001845">
    <property type="entry name" value="HTH_ArsR_DNA-bd_dom"/>
</dbReference>
<proteinExistence type="predicted"/>
<dbReference type="InterPro" id="IPR011991">
    <property type="entry name" value="ArsR-like_HTH"/>
</dbReference>
<dbReference type="Proteomes" id="UP001493487">
    <property type="component" value="Unassembled WGS sequence"/>
</dbReference>
<evidence type="ECO:0000313" key="4">
    <source>
        <dbReference type="Proteomes" id="UP001493487"/>
    </source>
</evidence>
<sequence>MRMLYQPDVNEINLSTVFYALSDQIRLDIIKTLAEIGEQSCGALEINVPNSTLSHHYKVLRESGVTHTRIEGTQRFISLRHNDLNTRFPGLLSAILQGLEPGKSS</sequence>
<dbReference type="Pfam" id="PF01022">
    <property type="entry name" value="HTH_5"/>
    <property type="match status" value="1"/>
</dbReference>
<dbReference type="SMART" id="SM00418">
    <property type="entry name" value="HTH_ARSR"/>
    <property type="match status" value="1"/>
</dbReference>
<evidence type="ECO:0000259" key="2">
    <source>
        <dbReference type="PROSITE" id="PS50987"/>
    </source>
</evidence>
<keyword evidence="4" id="KW-1185">Reference proteome</keyword>
<dbReference type="CDD" id="cd00090">
    <property type="entry name" value="HTH_ARSR"/>
    <property type="match status" value="1"/>
</dbReference>
<dbReference type="PROSITE" id="PS50987">
    <property type="entry name" value="HTH_ARSR_2"/>
    <property type="match status" value="1"/>
</dbReference>
<dbReference type="EMBL" id="JASKHM010000005">
    <property type="protein sequence ID" value="MEQ4482865.1"/>
    <property type="molecule type" value="Genomic_DNA"/>
</dbReference>
<protein>
    <submittedName>
        <fullName evidence="3">Helix-turn-helix domain-containing protein</fullName>
    </submittedName>
</protein>
<name>A0ABV1KRZ1_9BACL</name>
<feature type="domain" description="HTH arsR-type" evidence="2">
    <location>
        <begin position="6"/>
        <end position="103"/>
    </location>
</feature>
<organism evidence="3 4">
    <name type="scientific">Cohnella silvisoli</name>
    <dbReference type="NCBI Taxonomy" id="2873699"/>
    <lineage>
        <taxon>Bacteria</taxon>
        <taxon>Bacillati</taxon>
        <taxon>Bacillota</taxon>
        <taxon>Bacilli</taxon>
        <taxon>Bacillales</taxon>
        <taxon>Paenibacillaceae</taxon>
        <taxon>Cohnella</taxon>
    </lineage>
</organism>
<evidence type="ECO:0000256" key="1">
    <source>
        <dbReference type="ARBA" id="ARBA00023125"/>
    </source>
</evidence>
<gene>
    <name evidence="3" type="ORF">QJS35_10695</name>
</gene>
<dbReference type="PRINTS" id="PR00778">
    <property type="entry name" value="HTHARSR"/>
</dbReference>
<keyword evidence="1" id="KW-0238">DNA-binding</keyword>
<accession>A0ABV1KRZ1</accession>
<dbReference type="RefSeq" id="WP_232185567.1">
    <property type="nucleotide sequence ID" value="NZ_JAIOAP010000005.1"/>
</dbReference>